<reference evidence="2 3" key="1">
    <citation type="journal article" date="2018" name="Nat. Biotechnol.">
        <title>A standardized bacterial taxonomy based on genome phylogeny substantially revises the tree of life.</title>
        <authorList>
            <person name="Parks D.H."/>
            <person name="Chuvochina M."/>
            <person name="Waite D.W."/>
            <person name="Rinke C."/>
            <person name="Skarshewski A."/>
            <person name="Chaumeil P.A."/>
            <person name="Hugenholtz P."/>
        </authorList>
    </citation>
    <scope>NUCLEOTIDE SEQUENCE [LARGE SCALE GENOMIC DNA]</scope>
    <source>
        <strain evidence="2">UBA10948</strain>
    </source>
</reference>
<feature type="domain" description="STAS" evidence="1">
    <location>
        <begin position="1"/>
        <end position="73"/>
    </location>
</feature>
<proteinExistence type="predicted"/>
<gene>
    <name evidence="2" type="ORF">DDZ44_11975</name>
</gene>
<dbReference type="PROSITE" id="PS50801">
    <property type="entry name" value="STAS"/>
    <property type="match status" value="1"/>
</dbReference>
<dbReference type="Proteomes" id="UP000263273">
    <property type="component" value="Unassembled WGS sequence"/>
</dbReference>
<dbReference type="PANTHER" id="PTHR33495:SF14">
    <property type="entry name" value="ANTI-SIGMA FACTOR ANTAGONIST"/>
    <property type="match status" value="1"/>
</dbReference>
<dbReference type="SUPFAM" id="SSF52091">
    <property type="entry name" value="SpoIIaa-like"/>
    <property type="match status" value="1"/>
</dbReference>
<name>A0A354YZ76_9FIRM</name>
<dbReference type="InterPro" id="IPR036513">
    <property type="entry name" value="STAS_dom_sf"/>
</dbReference>
<dbReference type="GO" id="GO:0043856">
    <property type="term" value="F:anti-sigma factor antagonist activity"/>
    <property type="evidence" value="ECO:0007669"/>
    <property type="project" value="TreeGrafter"/>
</dbReference>
<sequence length="73" mass="7953">TGEKNFLLDFSGMDYISSAGLRVLLMVAKKSKTAKGKVLLSALTDNVKEVFDIAGFTDIFTIFATAEEALKDF</sequence>
<dbReference type="AlphaFoldDB" id="A0A354YZ76"/>
<dbReference type="Pfam" id="PF01740">
    <property type="entry name" value="STAS"/>
    <property type="match status" value="1"/>
</dbReference>
<comment type="caution">
    <text evidence="2">The sequence shown here is derived from an EMBL/GenBank/DDBJ whole genome shotgun (WGS) entry which is preliminary data.</text>
</comment>
<feature type="non-terminal residue" evidence="2">
    <location>
        <position position="1"/>
    </location>
</feature>
<accession>A0A354YZ76</accession>
<evidence type="ECO:0000259" key="1">
    <source>
        <dbReference type="PROSITE" id="PS50801"/>
    </source>
</evidence>
<dbReference type="STRING" id="378794.GCA_001570625_01550"/>
<dbReference type="InterPro" id="IPR002645">
    <property type="entry name" value="STAS_dom"/>
</dbReference>
<organism evidence="2 3">
    <name type="scientific">Syntrophomonas wolfei</name>
    <dbReference type="NCBI Taxonomy" id="863"/>
    <lineage>
        <taxon>Bacteria</taxon>
        <taxon>Bacillati</taxon>
        <taxon>Bacillota</taxon>
        <taxon>Clostridia</taxon>
        <taxon>Eubacteriales</taxon>
        <taxon>Syntrophomonadaceae</taxon>
        <taxon>Syntrophomonas</taxon>
    </lineage>
</organism>
<dbReference type="EMBL" id="DNZF01000259">
    <property type="protein sequence ID" value="HBK54645.1"/>
    <property type="molecule type" value="Genomic_DNA"/>
</dbReference>
<dbReference type="PANTHER" id="PTHR33495">
    <property type="entry name" value="ANTI-SIGMA FACTOR ANTAGONIST TM_1081-RELATED-RELATED"/>
    <property type="match status" value="1"/>
</dbReference>
<protein>
    <submittedName>
        <fullName evidence="2">Anti-anti-sigma factor</fullName>
    </submittedName>
</protein>
<evidence type="ECO:0000313" key="3">
    <source>
        <dbReference type="Proteomes" id="UP000263273"/>
    </source>
</evidence>
<dbReference type="CDD" id="cd07043">
    <property type="entry name" value="STAS_anti-anti-sigma_factors"/>
    <property type="match status" value="1"/>
</dbReference>
<dbReference type="Gene3D" id="3.30.750.24">
    <property type="entry name" value="STAS domain"/>
    <property type="match status" value="1"/>
</dbReference>
<evidence type="ECO:0000313" key="2">
    <source>
        <dbReference type="EMBL" id="HBK54645.1"/>
    </source>
</evidence>